<name>A0AAN6WYL8_9PEZI</name>
<evidence type="ECO:0000256" key="1">
    <source>
        <dbReference type="SAM" id="MobiDB-lite"/>
    </source>
</evidence>
<feature type="region of interest" description="Disordered" evidence="1">
    <location>
        <begin position="1"/>
        <end position="197"/>
    </location>
</feature>
<feature type="region of interest" description="Disordered" evidence="1">
    <location>
        <begin position="256"/>
        <end position="276"/>
    </location>
</feature>
<feature type="compositionally biased region" description="Low complexity" evidence="1">
    <location>
        <begin position="78"/>
        <end position="88"/>
    </location>
</feature>
<feature type="compositionally biased region" description="Basic and acidic residues" evidence="1">
    <location>
        <begin position="526"/>
        <end position="536"/>
    </location>
</feature>
<feature type="compositionally biased region" description="Low complexity" evidence="1">
    <location>
        <begin position="395"/>
        <end position="429"/>
    </location>
</feature>
<dbReference type="EMBL" id="MU864364">
    <property type="protein sequence ID" value="KAK4190604.1"/>
    <property type="molecule type" value="Genomic_DNA"/>
</dbReference>
<comment type="caution">
    <text evidence="2">The sequence shown here is derived from an EMBL/GenBank/DDBJ whole genome shotgun (WGS) entry which is preliminary data.</text>
</comment>
<reference evidence="2" key="2">
    <citation type="submission" date="2023-05" db="EMBL/GenBank/DDBJ databases">
        <authorList>
            <consortium name="Lawrence Berkeley National Laboratory"/>
            <person name="Steindorff A."/>
            <person name="Hensen N."/>
            <person name="Bonometti L."/>
            <person name="Westerberg I."/>
            <person name="Brannstrom I.O."/>
            <person name="Guillou S."/>
            <person name="Cros-Aarteil S."/>
            <person name="Calhoun S."/>
            <person name="Haridas S."/>
            <person name="Kuo A."/>
            <person name="Mondo S."/>
            <person name="Pangilinan J."/>
            <person name="Riley R."/>
            <person name="Labutti K."/>
            <person name="Andreopoulos B."/>
            <person name="Lipzen A."/>
            <person name="Chen C."/>
            <person name="Yanf M."/>
            <person name="Daum C."/>
            <person name="Ng V."/>
            <person name="Clum A."/>
            <person name="Ohm R."/>
            <person name="Martin F."/>
            <person name="Silar P."/>
            <person name="Natvig D."/>
            <person name="Lalanne C."/>
            <person name="Gautier V."/>
            <person name="Ament-Velasquez S.L."/>
            <person name="Kruys A."/>
            <person name="Hutchinson M.I."/>
            <person name="Powell A.J."/>
            <person name="Barry K."/>
            <person name="Miller A.N."/>
            <person name="Grigoriev I.V."/>
            <person name="Debuchy R."/>
            <person name="Gladieux P."/>
            <person name="Thoren M.H."/>
            <person name="Johannesson H."/>
        </authorList>
    </citation>
    <scope>NUCLEOTIDE SEQUENCE</scope>
    <source>
        <strain evidence="2">PSN309</strain>
    </source>
</reference>
<proteinExistence type="predicted"/>
<feature type="compositionally biased region" description="Basic and acidic residues" evidence="1">
    <location>
        <begin position="22"/>
        <end position="31"/>
    </location>
</feature>
<feature type="compositionally biased region" description="Low complexity" evidence="1">
    <location>
        <begin position="515"/>
        <end position="524"/>
    </location>
</feature>
<keyword evidence="3" id="KW-1185">Reference proteome</keyword>
<reference evidence="2" key="1">
    <citation type="journal article" date="2023" name="Mol. Phylogenet. Evol.">
        <title>Genome-scale phylogeny and comparative genomics of the fungal order Sordariales.</title>
        <authorList>
            <person name="Hensen N."/>
            <person name="Bonometti L."/>
            <person name="Westerberg I."/>
            <person name="Brannstrom I.O."/>
            <person name="Guillou S."/>
            <person name="Cros-Aarteil S."/>
            <person name="Calhoun S."/>
            <person name="Haridas S."/>
            <person name="Kuo A."/>
            <person name="Mondo S."/>
            <person name="Pangilinan J."/>
            <person name="Riley R."/>
            <person name="LaButti K."/>
            <person name="Andreopoulos B."/>
            <person name="Lipzen A."/>
            <person name="Chen C."/>
            <person name="Yan M."/>
            <person name="Daum C."/>
            <person name="Ng V."/>
            <person name="Clum A."/>
            <person name="Steindorff A."/>
            <person name="Ohm R.A."/>
            <person name="Martin F."/>
            <person name="Silar P."/>
            <person name="Natvig D.O."/>
            <person name="Lalanne C."/>
            <person name="Gautier V."/>
            <person name="Ament-Velasquez S.L."/>
            <person name="Kruys A."/>
            <person name="Hutchinson M.I."/>
            <person name="Powell A.J."/>
            <person name="Barry K."/>
            <person name="Miller A.N."/>
            <person name="Grigoriev I.V."/>
            <person name="Debuchy R."/>
            <person name="Gladieux P."/>
            <person name="Hiltunen Thoren M."/>
            <person name="Johannesson H."/>
        </authorList>
    </citation>
    <scope>NUCLEOTIDE SEQUENCE</scope>
    <source>
        <strain evidence="2">PSN309</strain>
    </source>
</reference>
<dbReference type="AlphaFoldDB" id="A0AAN6WYL8"/>
<protein>
    <submittedName>
        <fullName evidence="2">Uncharacterized protein</fullName>
    </submittedName>
</protein>
<sequence length="536" mass="54221">MGHTDDRPVSPPAAGAGTTGRILDRKIERKLSPSFSASLGTRRSLLPSSSSSSSSSPAAGTNASNKTPVRALSTIVESPVASSSSPSRPAKKMAADKMPSPAPVPGASAAAAAVAESNSALSIPKTISMTSMATSSTTGSMRAPSPRTGYFLPSHQRQQQQQSSFSSSASPSRQSSGSVSAAPPCQQQHKREESNDLTFLTYKAYLTSQPLARCLDGYDPNEDLSKRMNPAEVALKAMEEGRDVSAAVAAFNPVSTSTPGSGPVCGRGPTSGSSSVYGTIPASSSAAAAPATSRSHRTSKSSVAQLDDLMAELSLLKQTLQQENASAAPASASASGRTKEQATAYWDAVRSKLWIDEDELSGSEYGSDDDSSPAASAASAAPSRSAFGPAPVPAPTRSAPAAPGPSSGPGSVSVSTAPTPAPAAASKSKFLQKYETLDPKGPFSFGRWGTFPPPPPHANAPARASVYGRLYPSAASGSRPASVSRPGSSASSAAVAPASPASLAAAAPAIPPRSPARVAPPASGLAEEKKEEKDSE</sequence>
<feature type="compositionally biased region" description="Acidic residues" evidence="1">
    <location>
        <begin position="361"/>
        <end position="371"/>
    </location>
</feature>
<feature type="region of interest" description="Disordered" evidence="1">
    <location>
        <begin position="361"/>
        <end position="536"/>
    </location>
</feature>
<accession>A0AAN6WYL8</accession>
<evidence type="ECO:0000313" key="3">
    <source>
        <dbReference type="Proteomes" id="UP001302126"/>
    </source>
</evidence>
<feature type="compositionally biased region" description="Low complexity" evidence="1">
    <location>
        <begin position="105"/>
        <end position="141"/>
    </location>
</feature>
<feature type="compositionally biased region" description="Low complexity" evidence="1">
    <location>
        <begin position="154"/>
        <end position="180"/>
    </location>
</feature>
<dbReference type="Proteomes" id="UP001302126">
    <property type="component" value="Unassembled WGS sequence"/>
</dbReference>
<feature type="compositionally biased region" description="Low complexity" evidence="1">
    <location>
        <begin position="472"/>
        <end position="508"/>
    </location>
</feature>
<gene>
    <name evidence="2" type="ORF">QBC35DRAFT_449057</name>
</gene>
<feature type="compositionally biased region" description="Low complexity" evidence="1">
    <location>
        <begin position="372"/>
        <end position="386"/>
    </location>
</feature>
<feature type="compositionally biased region" description="Low complexity" evidence="1">
    <location>
        <begin position="38"/>
        <end position="65"/>
    </location>
</feature>
<organism evidence="2 3">
    <name type="scientific">Podospora australis</name>
    <dbReference type="NCBI Taxonomy" id="1536484"/>
    <lineage>
        <taxon>Eukaryota</taxon>
        <taxon>Fungi</taxon>
        <taxon>Dikarya</taxon>
        <taxon>Ascomycota</taxon>
        <taxon>Pezizomycotina</taxon>
        <taxon>Sordariomycetes</taxon>
        <taxon>Sordariomycetidae</taxon>
        <taxon>Sordariales</taxon>
        <taxon>Podosporaceae</taxon>
        <taxon>Podospora</taxon>
    </lineage>
</organism>
<evidence type="ECO:0000313" key="2">
    <source>
        <dbReference type="EMBL" id="KAK4190604.1"/>
    </source>
</evidence>